<name>A0A1G6WWL6_9BURK</name>
<gene>
    <name evidence="1" type="ORF">SAMN05192589_108106</name>
</gene>
<sequence length="172" mass="19775">MTDESPRAESAAALPTGRFNGRNDFRQWVRDGLARAAREGWSEIVLSDFDFHDWPLGEREVVASLQAWARRGRRLTLLAGTYDEMVRRHARFVQWRGVWDHVIECRRAPSADRLELPSVLWSDAWVLQRLDPERCAGVAGREPERRLLAREALNEWLLRKSSPGFPATTLGL</sequence>
<evidence type="ECO:0000313" key="2">
    <source>
        <dbReference type="Proteomes" id="UP000198781"/>
    </source>
</evidence>
<keyword evidence="2" id="KW-1185">Reference proteome</keyword>
<reference evidence="1 2" key="1">
    <citation type="submission" date="2016-10" db="EMBL/GenBank/DDBJ databases">
        <authorList>
            <person name="de Groot N.N."/>
        </authorList>
    </citation>
    <scope>NUCLEOTIDE SEQUENCE [LARGE SCALE GENOMIC DNA]</scope>
    <source>
        <strain evidence="1 2">DSM 16619</strain>
    </source>
</reference>
<dbReference type="RefSeq" id="WP_092744366.1">
    <property type="nucleotide sequence ID" value="NZ_FMZC01000008.1"/>
</dbReference>
<dbReference type="STRING" id="187868.SAMN05192589_108106"/>
<organism evidence="1 2">
    <name type="scientific">Paracidovorax valerianellae</name>
    <dbReference type="NCBI Taxonomy" id="187868"/>
    <lineage>
        <taxon>Bacteria</taxon>
        <taxon>Pseudomonadati</taxon>
        <taxon>Pseudomonadota</taxon>
        <taxon>Betaproteobacteria</taxon>
        <taxon>Burkholderiales</taxon>
        <taxon>Comamonadaceae</taxon>
        <taxon>Paracidovorax</taxon>
    </lineage>
</organism>
<accession>A0A1G6WWL6</accession>
<evidence type="ECO:0000313" key="1">
    <source>
        <dbReference type="EMBL" id="SDD69466.1"/>
    </source>
</evidence>
<dbReference type="EMBL" id="FMZC01000008">
    <property type="protein sequence ID" value="SDD69466.1"/>
    <property type="molecule type" value="Genomic_DNA"/>
</dbReference>
<proteinExistence type="predicted"/>
<dbReference type="AlphaFoldDB" id="A0A1G6WWL6"/>
<dbReference type="Proteomes" id="UP000198781">
    <property type="component" value="Unassembled WGS sequence"/>
</dbReference>
<protein>
    <submittedName>
        <fullName evidence="1">Uncharacterized protein</fullName>
    </submittedName>
</protein>
<dbReference type="OrthoDB" id="8898236at2"/>